<reference evidence="3" key="1">
    <citation type="submission" date="2022-08" db="EMBL/GenBank/DDBJ databases">
        <authorList>
            <person name="Gutierrez-Valencia J."/>
        </authorList>
    </citation>
    <scope>NUCLEOTIDE SEQUENCE</scope>
</reference>
<evidence type="ECO:0000313" key="3">
    <source>
        <dbReference type="EMBL" id="CAI0543088.1"/>
    </source>
</evidence>
<dbReference type="InterPro" id="IPR002347">
    <property type="entry name" value="SDR_fam"/>
</dbReference>
<name>A0AAV0QFE4_9ROSI</name>
<dbReference type="Gene3D" id="3.40.50.720">
    <property type="entry name" value="NAD(P)-binding Rossmann-like Domain"/>
    <property type="match status" value="1"/>
</dbReference>
<dbReference type="FunFam" id="3.40.50.720:FF:000084">
    <property type="entry name" value="Short-chain dehydrogenase reductase"/>
    <property type="match status" value="1"/>
</dbReference>
<protein>
    <recommendedName>
        <fullName evidence="5">Short chain alcohol dehydrogenase</fullName>
    </recommendedName>
</protein>
<dbReference type="PANTHER" id="PTHR43180">
    <property type="entry name" value="3-OXOACYL-(ACYL-CARRIER-PROTEIN) REDUCTASE (AFU_ORTHOLOGUE AFUA_6G11210)"/>
    <property type="match status" value="1"/>
</dbReference>
<evidence type="ECO:0008006" key="5">
    <source>
        <dbReference type="Google" id="ProtNLM"/>
    </source>
</evidence>
<gene>
    <name evidence="3" type="ORF">LITE_LOCUS42724</name>
</gene>
<keyword evidence="2" id="KW-0560">Oxidoreductase</keyword>
<keyword evidence="4" id="KW-1185">Reference proteome</keyword>
<evidence type="ECO:0000256" key="1">
    <source>
        <dbReference type="ARBA" id="ARBA00006484"/>
    </source>
</evidence>
<dbReference type="InterPro" id="IPR020904">
    <property type="entry name" value="Sc_DH/Rdtase_CS"/>
</dbReference>
<comment type="caution">
    <text evidence="3">The sequence shown here is derived from an EMBL/GenBank/DDBJ whole genome shotgun (WGS) entry which is preliminary data.</text>
</comment>
<dbReference type="PANTHER" id="PTHR43180:SF77">
    <property type="entry name" value="SECOISOLARICIRESINOL DEHYDROGENASE-LIKE"/>
    <property type="match status" value="1"/>
</dbReference>
<feature type="non-terminal residue" evidence="3">
    <location>
        <position position="1"/>
    </location>
</feature>
<accession>A0AAV0QFE4</accession>
<comment type="similarity">
    <text evidence="1">Belongs to the short-chain dehydrogenases/reductases (SDR) family.</text>
</comment>
<dbReference type="PRINTS" id="PR00081">
    <property type="entry name" value="GDHRDH"/>
</dbReference>
<proteinExistence type="inferred from homology"/>
<evidence type="ECO:0000313" key="4">
    <source>
        <dbReference type="Proteomes" id="UP001154282"/>
    </source>
</evidence>
<dbReference type="PRINTS" id="PR00080">
    <property type="entry name" value="SDRFAMILY"/>
</dbReference>
<organism evidence="3 4">
    <name type="scientific">Linum tenue</name>
    <dbReference type="NCBI Taxonomy" id="586396"/>
    <lineage>
        <taxon>Eukaryota</taxon>
        <taxon>Viridiplantae</taxon>
        <taxon>Streptophyta</taxon>
        <taxon>Embryophyta</taxon>
        <taxon>Tracheophyta</taxon>
        <taxon>Spermatophyta</taxon>
        <taxon>Magnoliopsida</taxon>
        <taxon>eudicotyledons</taxon>
        <taxon>Gunneridae</taxon>
        <taxon>Pentapetalae</taxon>
        <taxon>rosids</taxon>
        <taxon>fabids</taxon>
        <taxon>Malpighiales</taxon>
        <taxon>Linaceae</taxon>
        <taxon>Linum</taxon>
    </lineage>
</organism>
<dbReference type="EMBL" id="CAMGYJ010000009">
    <property type="protein sequence ID" value="CAI0543088.1"/>
    <property type="molecule type" value="Genomic_DNA"/>
</dbReference>
<dbReference type="InterPro" id="IPR036291">
    <property type="entry name" value="NAD(P)-bd_dom_sf"/>
</dbReference>
<dbReference type="PROSITE" id="PS00061">
    <property type="entry name" value="ADH_SHORT"/>
    <property type="match status" value="1"/>
</dbReference>
<sequence length="260" mass="26574">SIQIRLAGKVALITGGASGIGASTAALFARNGAKVVIADVQSDLGHSVAASPHHPAAVTFVCCDVTKESQVASAVDGVVSAHGKLDIVLINAGVPGDPAGNRIAAADEDDLRRVFDVNVFGGFLCAKHAARVMIPAKKGGVILFTASVLTETYGFFAHAYTSSKHAVVGLMKNLSVELGEYGIRVSSISPTGVPTPMGMKSLGLDREGVQDLCSEKAALKGVALDENDVAEAALFLAGDESKFVSGVNLVVDGGFNLRSA</sequence>
<evidence type="ECO:0000256" key="2">
    <source>
        <dbReference type="ARBA" id="ARBA00023002"/>
    </source>
</evidence>
<dbReference type="SUPFAM" id="SSF51735">
    <property type="entry name" value="NAD(P)-binding Rossmann-fold domains"/>
    <property type="match status" value="1"/>
</dbReference>
<dbReference type="Proteomes" id="UP001154282">
    <property type="component" value="Unassembled WGS sequence"/>
</dbReference>
<dbReference type="Pfam" id="PF13561">
    <property type="entry name" value="adh_short_C2"/>
    <property type="match status" value="1"/>
</dbReference>
<dbReference type="GO" id="GO:0016491">
    <property type="term" value="F:oxidoreductase activity"/>
    <property type="evidence" value="ECO:0007669"/>
    <property type="project" value="UniProtKB-KW"/>
</dbReference>
<dbReference type="AlphaFoldDB" id="A0AAV0QFE4"/>